<reference evidence="5" key="4">
    <citation type="journal article" date="2018" name="Nat. Plants">
        <title>Whole-genome landscape of Medicago truncatula symbiotic genes.</title>
        <authorList>
            <person name="Pecrix Y."/>
            <person name="Gamas P."/>
            <person name="Carrere S."/>
        </authorList>
    </citation>
    <scope>NUCLEOTIDE SEQUENCE</scope>
    <source>
        <tissue evidence="5">Leaves</tissue>
    </source>
</reference>
<dbReference type="EMBL" id="CM001224">
    <property type="protein sequence ID" value="KEH20735.1"/>
    <property type="molecule type" value="Genomic_DNA"/>
</dbReference>
<dbReference type="Proteomes" id="UP000265566">
    <property type="component" value="Chromosome 8"/>
</dbReference>
<reference evidence="4 7" key="1">
    <citation type="journal article" date="2011" name="Nature">
        <title>The Medicago genome provides insight into the evolution of rhizobial symbioses.</title>
        <authorList>
            <person name="Young N.D."/>
            <person name="Debelle F."/>
            <person name="Oldroyd G.E."/>
            <person name="Geurts R."/>
            <person name="Cannon S.B."/>
            <person name="Udvardi M.K."/>
            <person name="Benedito V.A."/>
            <person name="Mayer K.F."/>
            <person name="Gouzy J."/>
            <person name="Schoof H."/>
            <person name="Van de Peer Y."/>
            <person name="Proost S."/>
            <person name="Cook D.R."/>
            <person name="Meyers B.C."/>
            <person name="Spannagl M."/>
            <person name="Cheung F."/>
            <person name="De Mita S."/>
            <person name="Krishnakumar V."/>
            <person name="Gundlach H."/>
            <person name="Zhou S."/>
            <person name="Mudge J."/>
            <person name="Bharti A.K."/>
            <person name="Murray J.D."/>
            <person name="Naoumkina M.A."/>
            <person name="Rosen B."/>
            <person name="Silverstein K.A."/>
            <person name="Tang H."/>
            <person name="Rombauts S."/>
            <person name="Zhao P.X."/>
            <person name="Zhou P."/>
            <person name="Barbe V."/>
            <person name="Bardou P."/>
            <person name="Bechner M."/>
            <person name="Bellec A."/>
            <person name="Berger A."/>
            <person name="Berges H."/>
            <person name="Bidwell S."/>
            <person name="Bisseling T."/>
            <person name="Choisne N."/>
            <person name="Couloux A."/>
            <person name="Denny R."/>
            <person name="Deshpande S."/>
            <person name="Dai X."/>
            <person name="Doyle J.J."/>
            <person name="Dudez A.M."/>
            <person name="Farmer A.D."/>
            <person name="Fouteau S."/>
            <person name="Franken C."/>
            <person name="Gibelin C."/>
            <person name="Gish J."/>
            <person name="Goldstein S."/>
            <person name="Gonzalez A.J."/>
            <person name="Green P.J."/>
            <person name="Hallab A."/>
            <person name="Hartog M."/>
            <person name="Hua A."/>
            <person name="Humphray S.J."/>
            <person name="Jeong D.H."/>
            <person name="Jing Y."/>
            <person name="Jocker A."/>
            <person name="Kenton S.M."/>
            <person name="Kim D.J."/>
            <person name="Klee K."/>
            <person name="Lai H."/>
            <person name="Lang C."/>
            <person name="Lin S."/>
            <person name="Macmil S.L."/>
            <person name="Magdelenat G."/>
            <person name="Matthews L."/>
            <person name="McCorrison J."/>
            <person name="Monaghan E.L."/>
            <person name="Mun J.H."/>
            <person name="Najar F.Z."/>
            <person name="Nicholson C."/>
            <person name="Noirot C."/>
            <person name="O'Bleness M."/>
            <person name="Paule C.R."/>
            <person name="Poulain J."/>
            <person name="Prion F."/>
            <person name="Qin B."/>
            <person name="Qu C."/>
            <person name="Retzel E.F."/>
            <person name="Riddle C."/>
            <person name="Sallet E."/>
            <person name="Samain S."/>
            <person name="Samson N."/>
            <person name="Sanders I."/>
            <person name="Saurat O."/>
            <person name="Scarpelli C."/>
            <person name="Schiex T."/>
            <person name="Segurens B."/>
            <person name="Severin A.J."/>
            <person name="Sherrier D.J."/>
            <person name="Shi R."/>
            <person name="Sims S."/>
            <person name="Singer S.R."/>
            <person name="Sinharoy S."/>
            <person name="Sterck L."/>
            <person name="Viollet A."/>
            <person name="Wang B.B."/>
            <person name="Wang K."/>
            <person name="Wang M."/>
            <person name="Wang X."/>
            <person name="Warfsmann J."/>
            <person name="Weissenbach J."/>
            <person name="White D.D."/>
            <person name="White J.D."/>
            <person name="Wiley G.B."/>
            <person name="Wincker P."/>
            <person name="Xing Y."/>
            <person name="Yang L."/>
            <person name="Yao Z."/>
            <person name="Ying F."/>
            <person name="Zhai J."/>
            <person name="Zhou L."/>
            <person name="Zuber A."/>
            <person name="Denarie J."/>
            <person name="Dixon R.A."/>
            <person name="May G.D."/>
            <person name="Schwartz D.C."/>
            <person name="Rogers J."/>
            <person name="Quetier F."/>
            <person name="Town C.D."/>
            <person name="Roe B.A."/>
        </authorList>
    </citation>
    <scope>NUCLEOTIDE SEQUENCE [LARGE SCALE GENOMIC DNA]</scope>
    <source>
        <strain evidence="4">A17</strain>
        <strain evidence="6 7">cv. Jemalong A17</strain>
    </source>
</reference>
<feature type="transmembrane region" description="Helical" evidence="2">
    <location>
        <begin position="80"/>
        <end position="99"/>
    </location>
</feature>
<evidence type="ECO:0000256" key="2">
    <source>
        <dbReference type="SAM" id="Phobius"/>
    </source>
</evidence>
<dbReference type="AlphaFoldDB" id="A0A072U4I0"/>
<dbReference type="Proteomes" id="UP000002051">
    <property type="component" value="Chromosome 8"/>
</dbReference>
<keyword evidence="7" id="KW-1185">Reference proteome</keyword>
<dbReference type="Gramene" id="rna49327">
    <property type="protein sequence ID" value="RHN42834.1"/>
    <property type="gene ID" value="gene49327"/>
</dbReference>
<dbReference type="HOGENOM" id="CLU_2324013_0_0_1"/>
<evidence type="ECO:0000313" key="6">
    <source>
        <dbReference type="EnsemblPlants" id="KEH20735"/>
    </source>
</evidence>
<keyword evidence="2" id="KW-1133">Transmembrane helix</keyword>
<organism evidence="4 7">
    <name type="scientific">Medicago truncatula</name>
    <name type="common">Barrel medic</name>
    <name type="synonym">Medicago tribuloides</name>
    <dbReference type="NCBI Taxonomy" id="3880"/>
    <lineage>
        <taxon>Eukaryota</taxon>
        <taxon>Viridiplantae</taxon>
        <taxon>Streptophyta</taxon>
        <taxon>Embryophyta</taxon>
        <taxon>Tracheophyta</taxon>
        <taxon>Spermatophyta</taxon>
        <taxon>Magnoliopsida</taxon>
        <taxon>eudicotyledons</taxon>
        <taxon>Gunneridae</taxon>
        <taxon>Pentapetalae</taxon>
        <taxon>rosids</taxon>
        <taxon>fabids</taxon>
        <taxon>Fabales</taxon>
        <taxon>Fabaceae</taxon>
        <taxon>Papilionoideae</taxon>
        <taxon>50 kb inversion clade</taxon>
        <taxon>NPAAA clade</taxon>
        <taxon>Hologalegina</taxon>
        <taxon>IRL clade</taxon>
        <taxon>Trifolieae</taxon>
        <taxon>Medicago</taxon>
    </lineage>
</organism>
<evidence type="ECO:0000313" key="5">
    <source>
        <dbReference type="EMBL" id="RHN42834.1"/>
    </source>
</evidence>
<reference evidence="4 7" key="2">
    <citation type="journal article" date="2014" name="BMC Genomics">
        <title>An improved genome release (version Mt4.0) for the model legume Medicago truncatula.</title>
        <authorList>
            <person name="Tang H."/>
            <person name="Krishnakumar V."/>
            <person name="Bidwell S."/>
            <person name="Rosen B."/>
            <person name="Chan A."/>
            <person name="Zhou S."/>
            <person name="Gentzbittel L."/>
            <person name="Childs K.L."/>
            <person name="Yandell M."/>
            <person name="Gundlach H."/>
            <person name="Mayer K.F."/>
            <person name="Schwartz D.C."/>
            <person name="Town C.D."/>
        </authorList>
    </citation>
    <scope>GENOME REANNOTATION</scope>
    <source>
        <strain evidence="4">A17</strain>
        <strain evidence="6 7">cv. Jemalong A17</strain>
    </source>
</reference>
<protein>
    <submittedName>
        <fullName evidence="4">Transmembrane protein, putative</fullName>
    </submittedName>
</protein>
<keyword evidence="3" id="KW-0732">Signal</keyword>
<evidence type="ECO:0000256" key="3">
    <source>
        <dbReference type="SAM" id="SignalP"/>
    </source>
</evidence>
<feature type="signal peptide" evidence="3">
    <location>
        <begin position="1"/>
        <end position="23"/>
    </location>
</feature>
<evidence type="ECO:0000313" key="7">
    <source>
        <dbReference type="Proteomes" id="UP000002051"/>
    </source>
</evidence>
<accession>A0A072U4I0</accession>
<keyword evidence="2 4" id="KW-0812">Transmembrane</keyword>
<feature type="region of interest" description="Disordered" evidence="1">
    <location>
        <begin position="34"/>
        <end position="55"/>
    </location>
</feature>
<name>A0A072U4I0_MEDTR</name>
<dbReference type="EMBL" id="PSQE01000008">
    <property type="protein sequence ID" value="RHN42834.1"/>
    <property type="molecule type" value="Genomic_DNA"/>
</dbReference>
<gene>
    <name evidence="4" type="ordered locus">MTR_8g089625</name>
    <name evidence="5" type="ORF">MtrunA17_Chr8g0381251</name>
</gene>
<feature type="chain" id="PRO_5014499275" evidence="3">
    <location>
        <begin position="24"/>
        <end position="100"/>
    </location>
</feature>
<evidence type="ECO:0000256" key="1">
    <source>
        <dbReference type="SAM" id="MobiDB-lite"/>
    </source>
</evidence>
<dbReference type="EnsemblPlants" id="KEH20735">
    <property type="protein sequence ID" value="KEH20735"/>
    <property type="gene ID" value="MTR_8g089625"/>
</dbReference>
<proteinExistence type="predicted"/>
<sequence>MARSRHVVILALVMLAMIGLTYAADAPAPIEDDGDEYLVGTRSGDPPSASGGIVAGPLGGPVPPGAFDATAPPPSAASSIYFSAVAGTAATAAVAGFFYF</sequence>
<reference evidence="6" key="3">
    <citation type="submission" date="2015-04" db="UniProtKB">
        <authorList>
            <consortium name="EnsemblPlants"/>
        </authorList>
    </citation>
    <scope>IDENTIFICATION</scope>
    <source>
        <strain evidence="6">cv. Jemalong A17</strain>
    </source>
</reference>
<evidence type="ECO:0000313" key="4">
    <source>
        <dbReference type="EMBL" id="KEH20735.1"/>
    </source>
</evidence>
<keyword evidence="2" id="KW-0472">Membrane</keyword>